<feature type="binding site" evidence="12">
    <location>
        <position position="350"/>
    </location>
    <ligand>
        <name>Mg(2+)</name>
        <dbReference type="ChEBI" id="CHEBI:18420"/>
        <note>shared with alpha subunit</note>
    </ligand>
</feature>
<dbReference type="EC" id="6.1.1.20" evidence="12"/>
<dbReference type="RefSeq" id="WP_013256671.1">
    <property type="nucleotide sequence ID" value="NC_014364.1"/>
</dbReference>
<dbReference type="PANTHER" id="PTHR10947">
    <property type="entry name" value="PHENYLALANYL-TRNA SYNTHETASE BETA CHAIN AND LEUCINE-RICH REPEAT-CONTAINING PROTEIN 47"/>
    <property type="match status" value="1"/>
</dbReference>
<dbReference type="KEGG" id="ssm:Spirs_4135"/>
<dbReference type="STRING" id="573413.Spirs_4135"/>
<dbReference type="InterPro" id="IPR005147">
    <property type="entry name" value="tRNA_synthase_B5-dom"/>
</dbReference>
<dbReference type="GO" id="GO:0003723">
    <property type="term" value="F:RNA binding"/>
    <property type="evidence" value="ECO:0007669"/>
    <property type="project" value="InterPro"/>
</dbReference>
<dbReference type="InterPro" id="IPR041616">
    <property type="entry name" value="PheRS_beta_core"/>
</dbReference>
<dbReference type="InterPro" id="IPR020825">
    <property type="entry name" value="Phe-tRNA_synthase-like_B3/B4"/>
</dbReference>
<name>E1R9P6_SEDSS</name>
<dbReference type="HOGENOM" id="CLU_020279_3_0_12"/>
<protein>
    <recommendedName>
        <fullName evidence="12">Phenylalanine--tRNA ligase beta subunit</fullName>
        <ecNumber evidence="12">6.1.1.20</ecNumber>
    </recommendedName>
    <alternativeName>
        <fullName evidence="12">Phenylalanyl-tRNA synthetase beta subunit</fullName>
        <shortName evidence="12">PheRS</shortName>
    </alternativeName>
</protein>
<dbReference type="SMART" id="SM00874">
    <property type="entry name" value="B5"/>
    <property type="match status" value="1"/>
</dbReference>
<feature type="domain" description="B5" evidence="13">
    <location>
        <begin position="288"/>
        <end position="366"/>
    </location>
</feature>
<dbReference type="Pfam" id="PF17759">
    <property type="entry name" value="tRNA_synthFbeta"/>
    <property type="match status" value="1"/>
</dbReference>
<organism evidence="14 15">
    <name type="scientific">Sediminispirochaeta smaragdinae (strain DSM 11293 / JCM 15392 / SEBR 4228)</name>
    <name type="common">Spirochaeta smaragdinae</name>
    <dbReference type="NCBI Taxonomy" id="573413"/>
    <lineage>
        <taxon>Bacteria</taxon>
        <taxon>Pseudomonadati</taxon>
        <taxon>Spirochaetota</taxon>
        <taxon>Spirochaetia</taxon>
        <taxon>Spirochaetales</taxon>
        <taxon>Spirochaetaceae</taxon>
        <taxon>Sediminispirochaeta</taxon>
    </lineage>
</organism>
<evidence type="ECO:0000256" key="4">
    <source>
        <dbReference type="ARBA" id="ARBA00022490"/>
    </source>
</evidence>
<dbReference type="InterPro" id="IPR045060">
    <property type="entry name" value="Phe-tRNA-ligase_IIc_bsu"/>
</dbReference>
<dbReference type="EMBL" id="CP002116">
    <property type="protein sequence ID" value="ADK83215.1"/>
    <property type="molecule type" value="Genomic_DNA"/>
</dbReference>
<dbReference type="PANTHER" id="PTHR10947:SF0">
    <property type="entry name" value="PHENYLALANINE--TRNA LIGASE BETA SUBUNIT"/>
    <property type="match status" value="1"/>
</dbReference>
<comment type="similarity">
    <text evidence="3 12">Belongs to the phenylalanyl-tRNA synthetase beta subunit family. Type 2 subfamily.</text>
</comment>
<keyword evidence="11 12" id="KW-0030">Aminoacyl-tRNA synthetase</keyword>
<dbReference type="GO" id="GO:0006432">
    <property type="term" value="P:phenylalanyl-tRNA aminoacylation"/>
    <property type="evidence" value="ECO:0007669"/>
    <property type="project" value="UniProtKB-UniRule"/>
</dbReference>
<dbReference type="InterPro" id="IPR005146">
    <property type="entry name" value="B3/B4_tRNA-bd"/>
</dbReference>
<dbReference type="Gene3D" id="3.30.56.10">
    <property type="match status" value="2"/>
</dbReference>
<dbReference type="PROSITE" id="PS51483">
    <property type="entry name" value="B5"/>
    <property type="match status" value="1"/>
</dbReference>
<comment type="subunit">
    <text evidence="12">Tetramer of two alpha and two beta subunits.</text>
</comment>
<keyword evidence="9 12" id="KW-0460">Magnesium</keyword>
<keyword evidence="15" id="KW-1185">Reference proteome</keyword>
<keyword evidence="4 12" id="KW-0963">Cytoplasm</keyword>
<dbReference type="Proteomes" id="UP000002318">
    <property type="component" value="Chromosome"/>
</dbReference>
<evidence type="ECO:0000256" key="11">
    <source>
        <dbReference type="ARBA" id="ARBA00023146"/>
    </source>
</evidence>
<dbReference type="InterPro" id="IPR022918">
    <property type="entry name" value="Phe_tRNA_ligase_beta2_arc"/>
</dbReference>
<evidence type="ECO:0000256" key="7">
    <source>
        <dbReference type="ARBA" id="ARBA00022741"/>
    </source>
</evidence>
<dbReference type="GO" id="GO:0005524">
    <property type="term" value="F:ATP binding"/>
    <property type="evidence" value="ECO:0007669"/>
    <property type="project" value="UniProtKB-UniRule"/>
</dbReference>
<keyword evidence="10 12" id="KW-0648">Protein biosynthesis</keyword>
<evidence type="ECO:0000256" key="12">
    <source>
        <dbReference type="HAMAP-Rule" id="MF_00284"/>
    </source>
</evidence>
<evidence type="ECO:0000256" key="1">
    <source>
        <dbReference type="ARBA" id="ARBA00001946"/>
    </source>
</evidence>
<evidence type="ECO:0000313" key="14">
    <source>
        <dbReference type="EMBL" id="ADK83215.1"/>
    </source>
</evidence>
<sequence length="573" mass="64153">MPKIELYADALYGFAGKRYTEQGLEEVFPCAKAELDGSDPDEGILKVELNDTNRPDLWSTAGLGRQLCCYETGKLPSYSFFSTDDKPQDYGDRIVEVDPAIKETRPFIVAFAIFGKGVDEATLKDLIQTQEKLCWNFGRKRKSIAMGVYRSDLFAYPIRYKAVDPDTTKFVPLQEEREMSLRQILNEHPKGKEFGHIVAADRLFPFIVDKDEKVLSFPPIINSAEIGAVKIGDGHLFVELTGTVMEDLALTASIVACDLADAGYTILPVKVVYPYDTPFGREVVFPRYFQQPIQAKVSYIQKLLGEDLSAQECIEALSRMGVAASSDSSEDPVLTVRVPEYRNDFLHPADVAEDVMIGRGVATFPPVFPSDYTIGRLSAEEHFARRIKDIMVGLGYQEMMYNYLGSRKDYIEKMHVEGKEYIRIANPMTENYEYVRASILPNMLESESVSGNAVYPHKIFETGKIARLDETDNSGTVTKNCLGFLISDREAGFNDALSHISAIFYYIAKEYDLRELDDPRFISGRCARIFSDGKELGLFGEIHPVVLESWGIQMPCAGGEIDLDLLLAAKGEA</sequence>
<dbReference type="SMART" id="SM00873">
    <property type="entry name" value="B3_4"/>
    <property type="match status" value="1"/>
</dbReference>
<dbReference type="GO" id="GO:0000287">
    <property type="term" value="F:magnesium ion binding"/>
    <property type="evidence" value="ECO:0007669"/>
    <property type="project" value="InterPro"/>
</dbReference>
<evidence type="ECO:0000256" key="5">
    <source>
        <dbReference type="ARBA" id="ARBA00022598"/>
    </source>
</evidence>
<evidence type="ECO:0000256" key="2">
    <source>
        <dbReference type="ARBA" id="ARBA00004496"/>
    </source>
</evidence>
<comment type="subcellular location">
    <subcellularLocation>
        <location evidence="2 12">Cytoplasm</location>
    </subcellularLocation>
</comment>
<dbReference type="SUPFAM" id="SSF55681">
    <property type="entry name" value="Class II aaRS and biotin synthetases"/>
    <property type="match status" value="1"/>
</dbReference>
<dbReference type="NCBIfam" id="TIGR00471">
    <property type="entry name" value="pheT_arch"/>
    <property type="match status" value="1"/>
</dbReference>
<proteinExistence type="inferred from homology"/>
<evidence type="ECO:0000256" key="6">
    <source>
        <dbReference type="ARBA" id="ARBA00022723"/>
    </source>
</evidence>
<evidence type="ECO:0000313" key="15">
    <source>
        <dbReference type="Proteomes" id="UP000002318"/>
    </source>
</evidence>
<keyword evidence="8 12" id="KW-0067">ATP-binding</keyword>
<comment type="catalytic activity">
    <reaction evidence="12">
        <text>tRNA(Phe) + L-phenylalanine + ATP = L-phenylalanyl-tRNA(Phe) + AMP + diphosphate + H(+)</text>
        <dbReference type="Rhea" id="RHEA:19413"/>
        <dbReference type="Rhea" id="RHEA-COMP:9668"/>
        <dbReference type="Rhea" id="RHEA-COMP:9699"/>
        <dbReference type="ChEBI" id="CHEBI:15378"/>
        <dbReference type="ChEBI" id="CHEBI:30616"/>
        <dbReference type="ChEBI" id="CHEBI:33019"/>
        <dbReference type="ChEBI" id="CHEBI:58095"/>
        <dbReference type="ChEBI" id="CHEBI:78442"/>
        <dbReference type="ChEBI" id="CHEBI:78531"/>
        <dbReference type="ChEBI" id="CHEBI:456215"/>
        <dbReference type="EC" id="6.1.1.20"/>
    </reaction>
</comment>
<feature type="binding site" evidence="12">
    <location>
        <position position="344"/>
    </location>
    <ligand>
        <name>Mg(2+)</name>
        <dbReference type="ChEBI" id="CHEBI:18420"/>
        <note>shared with alpha subunit</note>
    </ligand>
</feature>
<dbReference type="eggNOG" id="COG0072">
    <property type="taxonomic scope" value="Bacteria"/>
</dbReference>
<gene>
    <name evidence="12" type="primary">pheT</name>
    <name evidence="14" type="ordered locus">Spirs_4135</name>
</gene>
<dbReference type="Pfam" id="PF03484">
    <property type="entry name" value="B5"/>
    <property type="match status" value="1"/>
</dbReference>
<dbReference type="GO" id="GO:0009328">
    <property type="term" value="C:phenylalanine-tRNA ligase complex"/>
    <property type="evidence" value="ECO:0007669"/>
    <property type="project" value="TreeGrafter"/>
</dbReference>
<dbReference type="AlphaFoldDB" id="E1R9P6"/>
<dbReference type="CDD" id="cd00769">
    <property type="entry name" value="PheRS_beta_core"/>
    <property type="match status" value="1"/>
</dbReference>
<evidence type="ECO:0000259" key="13">
    <source>
        <dbReference type="PROSITE" id="PS51483"/>
    </source>
</evidence>
<dbReference type="InterPro" id="IPR009061">
    <property type="entry name" value="DNA-bd_dom_put_sf"/>
</dbReference>
<keyword evidence="7 12" id="KW-0547">Nucleotide-binding</keyword>
<dbReference type="InterPro" id="IPR045864">
    <property type="entry name" value="aa-tRNA-synth_II/BPL/LPL"/>
</dbReference>
<dbReference type="Gene3D" id="3.30.930.10">
    <property type="entry name" value="Bira Bifunctional Protein, Domain 2"/>
    <property type="match status" value="1"/>
</dbReference>
<keyword evidence="5 12" id="KW-0436">Ligase</keyword>
<evidence type="ECO:0000256" key="8">
    <source>
        <dbReference type="ARBA" id="ARBA00022840"/>
    </source>
</evidence>
<keyword evidence="6 12" id="KW-0479">Metal-binding</keyword>
<dbReference type="OrthoDB" id="9805455at2"/>
<dbReference type="GO" id="GO:0004826">
    <property type="term" value="F:phenylalanine-tRNA ligase activity"/>
    <property type="evidence" value="ECO:0007669"/>
    <property type="project" value="UniProtKB-UniRule"/>
</dbReference>
<feature type="binding site" evidence="12">
    <location>
        <position position="354"/>
    </location>
    <ligand>
        <name>Mg(2+)</name>
        <dbReference type="ChEBI" id="CHEBI:18420"/>
        <note>shared with alpha subunit</note>
    </ligand>
</feature>
<dbReference type="InterPro" id="IPR004531">
    <property type="entry name" value="Phe-tRNA-synth_IIc_bsu_arc_euk"/>
</dbReference>
<feature type="binding site" evidence="12">
    <location>
        <position position="353"/>
    </location>
    <ligand>
        <name>Mg(2+)</name>
        <dbReference type="ChEBI" id="CHEBI:18420"/>
        <note>shared with alpha subunit</note>
    </ligand>
</feature>
<evidence type="ECO:0000256" key="3">
    <source>
        <dbReference type="ARBA" id="ARBA00007438"/>
    </source>
</evidence>
<dbReference type="Gene3D" id="3.50.40.10">
    <property type="entry name" value="Phenylalanyl-trna Synthetase, Chain B, domain 3"/>
    <property type="match status" value="1"/>
</dbReference>
<evidence type="ECO:0000256" key="9">
    <source>
        <dbReference type="ARBA" id="ARBA00022842"/>
    </source>
</evidence>
<dbReference type="HAMAP" id="MF_00284">
    <property type="entry name" value="Phe_tRNA_synth_beta2"/>
    <property type="match status" value="1"/>
</dbReference>
<reference evidence="14 15" key="1">
    <citation type="journal article" date="2010" name="Stand. Genomic Sci.">
        <title>Complete genome sequence of Spirochaeta smaragdinae type strain (SEBR 4228).</title>
        <authorList>
            <person name="Mavromatis K."/>
            <person name="Yasawong M."/>
            <person name="Chertkov O."/>
            <person name="Lapidus A."/>
            <person name="Lucas S."/>
            <person name="Nolan M."/>
            <person name="Del Rio T.G."/>
            <person name="Tice H."/>
            <person name="Cheng J.F."/>
            <person name="Pitluck S."/>
            <person name="Liolios K."/>
            <person name="Ivanova N."/>
            <person name="Tapia R."/>
            <person name="Han C."/>
            <person name="Bruce D."/>
            <person name="Goodwin L."/>
            <person name="Pati A."/>
            <person name="Chen A."/>
            <person name="Palaniappan K."/>
            <person name="Land M."/>
            <person name="Hauser L."/>
            <person name="Chang Y.J."/>
            <person name="Jeffries C.D."/>
            <person name="Detter J.C."/>
            <person name="Rohde M."/>
            <person name="Brambilla E."/>
            <person name="Spring S."/>
            <person name="Goker M."/>
            <person name="Sikorski J."/>
            <person name="Woyke T."/>
            <person name="Bristow J."/>
            <person name="Eisen J.A."/>
            <person name="Markowitz V."/>
            <person name="Hugenholtz P."/>
            <person name="Klenk H.P."/>
            <person name="Kyrpides N.C."/>
        </authorList>
    </citation>
    <scope>NUCLEOTIDE SEQUENCE [LARGE SCALE GENOMIC DNA]</scope>
    <source>
        <strain evidence="15">DSM 11293 / JCM 15392 / SEBR 4228</strain>
    </source>
</reference>
<dbReference type="SUPFAM" id="SSF46955">
    <property type="entry name" value="Putative DNA-binding domain"/>
    <property type="match status" value="1"/>
</dbReference>
<comment type="cofactor">
    <cofactor evidence="1 12">
        <name>Mg(2+)</name>
        <dbReference type="ChEBI" id="CHEBI:18420"/>
    </cofactor>
</comment>
<accession>E1R9P6</accession>
<evidence type="ECO:0000256" key="10">
    <source>
        <dbReference type="ARBA" id="ARBA00022917"/>
    </source>
</evidence>